<organism evidence="1 2">
    <name type="scientific">Candidatus Methanocrinis alkalitolerans</name>
    <dbReference type="NCBI Taxonomy" id="3033395"/>
    <lineage>
        <taxon>Archaea</taxon>
        <taxon>Methanobacteriati</taxon>
        <taxon>Methanobacteriota</taxon>
        <taxon>Stenosarchaea group</taxon>
        <taxon>Methanomicrobia</taxon>
        <taxon>Methanotrichales</taxon>
        <taxon>Methanotrichaceae</taxon>
        <taxon>Methanocrinis</taxon>
    </lineage>
</organism>
<keyword evidence="2" id="KW-1185">Reference proteome</keyword>
<protein>
    <submittedName>
        <fullName evidence="1">Uncharacterized protein</fullName>
    </submittedName>
</protein>
<dbReference type="Proteomes" id="UP001215956">
    <property type="component" value="Unassembled WGS sequence"/>
</dbReference>
<dbReference type="EMBL" id="JARFPL010000006">
    <property type="protein sequence ID" value="MDF0592542.1"/>
    <property type="molecule type" value="Genomic_DNA"/>
</dbReference>
<evidence type="ECO:0000313" key="2">
    <source>
        <dbReference type="Proteomes" id="UP001215956"/>
    </source>
</evidence>
<comment type="caution">
    <text evidence="1">The sequence shown here is derived from an EMBL/GenBank/DDBJ whole genome shotgun (WGS) entry which is preliminary data.</text>
</comment>
<gene>
    <name evidence="1" type="ORF">P0O24_02970</name>
</gene>
<evidence type="ECO:0000313" key="1">
    <source>
        <dbReference type="EMBL" id="MDF0592542.1"/>
    </source>
</evidence>
<name>A0ABT5XDB7_9EURY</name>
<reference evidence="1 2" key="1">
    <citation type="submission" date="2023-03" db="EMBL/GenBank/DDBJ databases">
        <title>Whole genome sequencing of Methanotrichaceae archaeon M04Ac.</title>
        <authorList>
            <person name="Khomyakova M.A."/>
            <person name="Merkel A.Y."/>
            <person name="Slobodkin A.I."/>
        </authorList>
    </citation>
    <scope>NUCLEOTIDE SEQUENCE [LARGE SCALE GENOMIC DNA]</scope>
    <source>
        <strain evidence="1 2">M04Ac</strain>
    </source>
</reference>
<dbReference type="RefSeq" id="WP_316968250.1">
    <property type="nucleotide sequence ID" value="NZ_JARFPL010000006.1"/>
</dbReference>
<proteinExistence type="predicted"/>
<accession>A0ABT5XDB7</accession>
<sequence>MKRRMLFVILLSFLMIQPALSQENVVRTPGVLEMADVSRLTEVHGLAEVTGAVEIPETLTACRGAFFSSEEDFVTLGPEPADGNPIISDGDLLGPGCVVFARNRELLAVFKSEQDLGLDAADVIDAGRRLVAFSTELDDPLGRFTAGDLLVTNGAVIPNRALLANFEIETRGDLGLDAVHFVGDLNNIIRFLDYAPEVSREGWLDNPGMLPQMLEEYGIDIWFSTEGTAPEVEMPLFIDGDLLSAQGGIVAKNSLLLSSAVPAGIPNRGVDFGLDAVTADRSGNRQLIHFSTEILYRGEPAFSDGDVLLLGDGVVCTNEDITHCFEPKTKELGLDALSLALGRGERPPCGAAIIRVGGMPTGNINSQGLANGWSATTPPFEAFDSPFGGWVEILGLMPSCEECERFKVEYGEWSSPTTPPDPDGFKPMTDSFKEWTFVWPSLWVRVDRVPDSEGWLGIICDSDPVMGGLYYPWNTGGKNGKYSLRLTVESVGGVEHVSSPVVVVIDNTPPTAILNLSGTPSCGDITIGDKVTGEITATDEHFYSYQLSYRCGLHPACPGSILPVRKYAGVSDQGDAGLTFTWDTSGLPPCGYEILLEVWDRTIVNNGRGWGEPGYAHRSIDYDFFCLEAAE</sequence>